<feature type="transmembrane region" description="Helical" evidence="4">
    <location>
        <begin position="419"/>
        <end position="436"/>
    </location>
</feature>
<keyword evidence="1" id="KW-0677">Repeat</keyword>
<feature type="region of interest" description="Disordered" evidence="3">
    <location>
        <begin position="277"/>
        <end position="296"/>
    </location>
</feature>
<dbReference type="GO" id="GO:0042802">
    <property type="term" value="F:identical protein binding"/>
    <property type="evidence" value="ECO:0007669"/>
    <property type="project" value="InterPro"/>
</dbReference>
<keyword evidence="6" id="KW-1185">Reference proteome</keyword>
<dbReference type="InterPro" id="IPR011990">
    <property type="entry name" value="TPR-like_helical_dom_sf"/>
</dbReference>
<organism evidence="5 6">
    <name type="scientific">Geoanaerobacter pelophilus</name>
    <dbReference type="NCBI Taxonomy" id="60036"/>
    <lineage>
        <taxon>Bacteria</taxon>
        <taxon>Pseudomonadati</taxon>
        <taxon>Thermodesulfobacteriota</taxon>
        <taxon>Desulfuromonadia</taxon>
        <taxon>Geobacterales</taxon>
        <taxon>Geobacteraceae</taxon>
        <taxon>Geoanaerobacter</taxon>
    </lineage>
</organism>
<feature type="transmembrane region" description="Helical" evidence="4">
    <location>
        <begin position="113"/>
        <end position="133"/>
    </location>
</feature>
<feature type="transmembrane region" description="Helical" evidence="4">
    <location>
        <begin position="394"/>
        <end position="412"/>
    </location>
</feature>
<proteinExistence type="predicted"/>
<feature type="transmembrane region" description="Helical" evidence="4">
    <location>
        <begin position="202"/>
        <end position="219"/>
    </location>
</feature>
<feature type="transmembrane region" description="Helical" evidence="4">
    <location>
        <begin position="12"/>
        <end position="35"/>
    </location>
</feature>
<name>A0AAW4L347_9BACT</name>
<evidence type="ECO:0000256" key="3">
    <source>
        <dbReference type="SAM" id="MobiDB-lite"/>
    </source>
</evidence>
<feature type="transmembrane region" description="Helical" evidence="4">
    <location>
        <begin position="367"/>
        <end position="388"/>
    </location>
</feature>
<dbReference type="AlphaFoldDB" id="A0AAW4L347"/>
<evidence type="ECO:0000256" key="4">
    <source>
        <dbReference type="SAM" id="Phobius"/>
    </source>
</evidence>
<dbReference type="PANTHER" id="PTHR44227">
    <property type="match status" value="1"/>
</dbReference>
<keyword evidence="4" id="KW-0472">Membrane</keyword>
<feature type="transmembrane region" description="Helical" evidence="4">
    <location>
        <begin position="145"/>
        <end position="165"/>
    </location>
</feature>
<dbReference type="RefSeq" id="WP_214170151.1">
    <property type="nucleotide sequence ID" value="NZ_JAHCVJ010000001.1"/>
</dbReference>
<keyword evidence="2" id="KW-0802">TPR repeat</keyword>
<keyword evidence="4" id="KW-0812">Transmembrane</keyword>
<dbReference type="Pfam" id="PF07721">
    <property type="entry name" value="TPR_4"/>
    <property type="match status" value="1"/>
</dbReference>
<sequence>MSHRLGRLYSSLTIVLLIVFGALLYSGTLHVPWLFDDTQNITENPIAHDLTKAVAGLFSVRGLAYLSFALNYHFGALDVTGYHLVNITVHLLAACMVWLLAKRAFANGQEQSRFLLSVPDSVILPAAAAFIFLVHPIQTQAVNYIVQRMTILSSLFILVALYAYCRARESRATFSEAGLYAPTIWFVLSLIAMVLACMTKQNAVLIPAEIFLFDWLVLSRGRFSAHDCRRLVYLVPFVLISVLFIYLHVGKDELVLKEAGRAEYWVRAEAASATQKLVPGQPPLKPADLAKPKRAETPPENLQSLYLATEMTVLWKYLRLLVLPYGQVFDYGYPLVSDPVALPNVAAGAGHLLLIALALLLARRRPLLSFGILWFYVSLSVESSIIPLDAMVEHRLYTPMLGFAVAVTDLFRWFSGKRVALVLLCIVIAGYAFATVKRNLLWSDPIAFALDGRDKAPHNQRNHLTLATAYADAGRWGDAENALRKAIPVRPYHYVPYDNLGVALAQQGKYNEARTWFSLASLLSPDYPNSVYNYGYVSLRLGDTAAATRSLERLRELQSPLATQLGAQFMGK</sequence>
<dbReference type="SMART" id="SM00028">
    <property type="entry name" value="TPR"/>
    <property type="match status" value="2"/>
</dbReference>
<dbReference type="Pfam" id="PF13374">
    <property type="entry name" value="TPR_10"/>
    <property type="match status" value="1"/>
</dbReference>
<comment type="caution">
    <text evidence="5">The sequence shown here is derived from an EMBL/GenBank/DDBJ whole genome shotgun (WGS) entry which is preliminary data.</text>
</comment>
<evidence type="ECO:0000313" key="6">
    <source>
        <dbReference type="Proteomes" id="UP000811899"/>
    </source>
</evidence>
<dbReference type="InterPro" id="IPR011717">
    <property type="entry name" value="TPR-4"/>
</dbReference>
<dbReference type="Proteomes" id="UP000811899">
    <property type="component" value="Unassembled WGS sequence"/>
</dbReference>
<dbReference type="InterPro" id="IPR019734">
    <property type="entry name" value="TPR_rpt"/>
</dbReference>
<feature type="transmembrane region" description="Helical" evidence="4">
    <location>
        <begin position="231"/>
        <end position="249"/>
    </location>
</feature>
<evidence type="ECO:0000256" key="1">
    <source>
        <dbReference type="ARBA" id="ARBA00022737"/>
    </source>
</evidence>
<reference evidence="5 6" key="1">
    <citation type="submission" date="2021-05" db="EMBL/GenBank/DDBJ databases">
        <title>The draft genome of Geobacter pelophilus DSM 12255.</title>
        <authorList>
            <person name="Xu Z."/>
            <person name="Masuda Y."/>
            <person name="Itoh H."/>
            <person name="Senoo K."/>
        </authorList>
    </citation>
    <scope>NUCLEOTIDE SEQUENCE [LARGE SCALE GENOMIC DNA]</scope>
    <source>
        <strain evidence="5 6">DSM 12255</strain>
    </source>
</reference>
<dbReference type="SUPFAM" id="SSF48452">
    <property type="entry name" value="TPR-like"/>
    <property type="match status" value="1"/>
</dbReference>
<dbReference type="InterPro" id="IPR052346">
    <property type="entry name" value="O-mannosyl-transferase_TMTC"/>
</dbReference>
<dbReference type="Gene3D" id="1.25.40.10">
    <property type="entry name" value="Tetratricopeptide repeat domain"/>
    <property type="match status" value="1"/>
</dbReference>
<keyword evidence="4" id="KW-1133">Transmembrane helix</keyword>
<accession>A0AAW4L347</accession>
<evidence type="ECO:0000256" key="2">
    <source>
        <dbReference type="ARBA" id="ARBA00022803"/>
    </source>
</evidence>
<dbReference type="EMBL" id="JAHCVJ010000001">
    <property type="protein sequence ID" value="MBT0663413.1"/>
    <property type="molecule type" value="Genomic_DNA"/>
</dbReference>
<gene>
    <name evidence="5" type="ORF">KI809_03780</name>
</gene>
<evidence type="ECO:0000313" key="5">
    <source>
        <dbReference type="EMBL" id="MBT0663413.1"/>
    </source>
</evidence>
<feature type="transmembrane region" description="Helical" evidence="4">
    <location>
        <begin position="340"/>
        <end position="360"/>
    </location>
</feature>
<feature type="transmembrane region" description="Helical" evidence="4">
    <location>
        <begin position="81"/>
        <end position="101"/>
    </location>
</feature>
<feature type="transmembrane region" description="Helical" evidence="4">
    <location>
        <begin position="177"/>
        <end position="196"/>
    </location>
</feature>
<protein>
    <submittedName>
        <fullName evidence="5">Tetratricopeptide repeat protein</fullName>
    </submittedName>
</protein>
<dbReference type="PANTHER" id="PTHR44227:SF3">
    <property type="entry name" value="PROTEIN O-MANNOSYL-TRANSFERASE TMTC4"/>
    <property type="match status" value="1"/>
</dbReference>